<dbReference type="Proteomes" id="UP000786693">
    <property type="component" value="Unassembled WGS sequence"/>
</dbReference>
<evidence type="ECO:0000313" key="2">
    <source>
        <dbReference type="Proteomes" id="UP000786693"/>
    </source>
</evidence>
<organism evidence="1 2">
    <name type="scientific">Jannaschia pagri</name>
    <dbReference type="NCBI Taxonomy" id="2829797"/>
    <lineage>
        <taxon>Bacteria</taxon>
        <taxon>Pseudomonadati</taxon>
        <taxon>Pseudomonadota</taxon>
        <taxon>Alphaproteobacteria</taxon>
        <taxon>Rhodobacterales</taxon>
        <taxon>Roseobacteraceae</taxon>
        <taxon>Jannaschia</taxon>
    </lineage>
</organism>
<evidence type="ECO:0000313" key="1">
    <source>
        <dbReference type="EMBL" id="GIT97004.1"/>
    </source>
</evidence>
<dbReference type="RefSeq" id="WP_220750487.1">
    <property type="nucleotide sequence ID" value="NZ_BPFH01000009.1"/>
</dbReference>
<keyword evidence="2" id="KW-1185">Reference proteome</keyword>
<reference evidence="1 2" key="1">
    <citation type="submission" date="2021-05" db="EMBL/GenBank/DDBJ databases">
        <title>Bacteria Genome sequencing.</title>
        <authorList>
            <person name="Takabe Y."/>
            <person name="Nakajima Y."/>
            <person name="Suzuki S."/>
            <person name="Shiozaki T."/>
        </authorList>
    </citation>
    <scope>NUCLEOTIDE SEQUENCE [LARGE SCALE GENOMIC DNA]</scope>
    <source>
        <strain evidence="1 2">AI_62</strain>
    </source>
</reference>
<name>A0ABQ4NRY8_9RHOB</name>
<accession>A0ABQ4NRY8</accession>
<protein>
    <submittedName>
        <fullName evidence="1">Uncharacterized protein</fullName>
    </submittedName>
</protein>
<gene>
    <name evidence="1" type="ORF">JANAI62_36270</name>
</gene>
<comment type="caution">
    <text evidence="1">The sequence shown here is derived from an EMBL/GenBank/DDBJ whole genome shotgun (WGS) entry which is preliminary data.</text>
</comment>
<proteinExistence type="predicted"/>
<dbReference type="EMBL" id="BPFH01000009">
    <property type="protein sequence ID" value="GIT97004.1"/>
    <property type="molecule type" value="Genomic_DNA"/>
</dbReference>
<sequence>MSKGTKGTRSVAILASDDPAFSQAAKHADGIGVAANAPYSVGEAGMACDDAVTVISNSEDVCCAEKKIPTDQFHRDLEALTAMQLRAKYQGEASSHRNMLARVKFKGAVVHDSFRRFADFLYHVGPKPTKSATLDRIDNTDPEYAPGKVRWADKQTQNRNKADSLVFTCSTSGRSYTAGQLAGKQGVTAAAIRSRRARGWTDAEIVAGERMNNFNVERHSGLPQRKHDPCPHPDGSCARVMWFRAKAQIEAEREELGYEPFLMTPVEIQEVLDDQPDVQGPHKLARLERAFLNFRLPRYWKEYGPHTNFAALRPDQQAWVLRVDPAQGQKLELSDRL</sequence>